<dbReference type="PANTHER" id="PTHR43798:SF31">
    <property type="entry name" value="AB HYDROLASE SUPERFAMILY PROTEIN YCLE"/>
    <property type="match status" value="1"/>
</dbReference>
<evidence type="ECO:0000256" key="1">
    <source>
        <dbReference type="ARBA" id="ARBA00022801"/>
    </source>
</evidence>
<dbReference type="SUPFAM" id="SSF53474">
    <property type="entry name" value="alpha/beta-Hydrolases"/>
    <property type="match status" value="1"/>
</dbReference>
<dbReference type="PRINTS" id="PR00111">
    <property type="entry name" value="ABHYDROLASE"/>
</dbReference>
<sequence length="255" mass="27443">MTLIPLQHRFDGPSHAPVVLLVPPFGTKMSVWEPQMPELTRNRRVLRVNHRGHGSSPAPQGPYTVEELALDLLGLLESQGLTRVSAVGAGFGGSLLLWIAANSPRTLDRVALLGAASRTPRMHGWGRVASRVREEGLGSVTADVVRPWFTPDMGDERPEVVARFTEDFGGLDPDGFASVCDALAGMDQRHLVSAVRVPTLVASAAHDPLLPPGYGRRLADGIDGSRFEVVSGAAHLLGVERADRVNELLVEHVAR</sequence>
<organism evidence="3 4">
    <name type="scientific">Nocardiopsis sinuspersici</name>
    <dbReference type="NCBI Taxonomy" id="501010"/>
    <lineage>
        <taxon>Bacteria</taxon>
        <taxon>Bacillati</taxon>
        <taxon>Actinomycetota</taxon>
        <taxon>Actinomycetes</taxon>
        <taxon>Streptosporangiales</taxon>
        <taxon>Nocardiopsidaceae</taxon>
        <taxon>Nocardiopsis</taxon>
    </lineage>
</organism>
<gene>
    <name evidence="3" type="ORF">NOSIN_20685</name>
</gene>
<evidence type="ECO:0000313" key="3">
    <source>
        <dbReference type="EMBL" id="OOC55953.1"/>
    </source>
</evidence>
<dbReference type="EMBL" id="MCOK01000001">
    <property type="protein sequence ID" value="OOC55953.1"/>
    <property type="molecule type" value="Genomic_DNA"/>
</dbReference>
<dbReference type="AlphaFoldDB" id="A0A1V3C5I1"/>
<dbReference type="GO" id="GO:0016020">
    <property type="term" value="C:membrane"/>
    <property type="evidence" value="ECO:0007669"/>
    <property type="project" value="TreeGrafter"/>
</dbReference>
<comment type="caution">
    <text evidence="3">The sequence shown here is derived from an EMBL/GenBank/DDBJ whole genome shotgun (WGS) entry which is preliminary data.</text>
</comment>
<feature type="domain" description="AB hydrolase-1" evidence="2">
    <location>
        <begin position="17"/>
        <end position="240"/>
    </location>
</feature>
<dbReference type="PANTHER" id="PTHR43798">
    <property type="entry name" value="MONOACYLGLYCEROL LIPASE"/>
    <property type="match status" value="1"/>
</dbReference>
<dbReference type="InterPro" id="IPR029058">
    <property type="entry name" value="AB_hydrolase_fold"/>
</dbReference>
<proteinExistence type="predicted"/>
<dbReference type="OrthoDB" id="9802489at2"/>
<dbReference type="Pfam" id="PF00561">
    <property type="entry name" value="Abhydrolase_1"/>
    <property type="match status" value="1"/>
</dbReference>
<dbReference type="InterPro" id="IPR000073">
    <property type="entry name" value="AB_hydrolase_1"/>
</dbReference>
<evidence type="ECO:0000259" key="2">
    <source>
        <dbReference type="Pfam" id="PF00561"/>
    </source>
</evidence>
<dbReference type="Gene3D" id="3.40.50.1820">
    <property type="entry name" value="alpha/beta hydrolase"/>
    <property type="match status" value="1"/>
</dbReference>
<dbReference type="GO" id="GO:0016787">
    <property type="term" value="F:hydrolase activity"/>
    <property type="evidence" value="ECO:0007669"/>
    <property type="project" value="UniProtKB-KW"/>
</dbReference>
<keyword evidence="4" id="KW-1185">Reference proteome</keyword>
<dbReference type="RefSeq" id="WP_077692386.1">
    <property type="nucleotide sequence ID" value="NZ_MCOK01000001.1"/>
</dbReference>
<dbReference type="STRING" id="501010.NOSIN_20685"/>
<dbReference type="Proteomes" id="UP000189004">
    <property type="component" value="Unassembled WGS sequence"/>
</dbReference>
<dbReference type="InterPro" id="IPR050266">
    <property type="entry name" value="AB_hydrolase_sf"/>
</dbReference>
<name>A0A1V3C5I1_9ACTN</name>
<keyword evidence="1" id="KW-0378">Hydrolase</keyword>
<accession>A0A1V3C5I1</accession>
<reference evidence="4" key="1">
    <citation type="submission" date="2016-08" db="EMBL/GenBank/DDBJ databases">
        <authorList>
            <person name="Tokovenko B."/>
            <person name="Kalinowski J."/>
        </authorList>
    </citation>
    <scope>NUCLEOTIDE SEQUENCE [LARGE SCALE GENOMIC DNA]</scope>
    <source>
        <strain evidence="4">UTMC102</strain>
    </source>
</reference>
<evidence type="ECO:0000313" key="4">
    <source>
        <dbReference type="Proteomes" id="UP000189004"/>
    </source>
</evidence>
<protein>
    <submittedName>
        <fullName evidence="3">3-oxoadipate enol-lactonase</fullName>
    </submittedName>
</protein>